<protein>
    <submittedName>
        <fullName evidence="5">Sulfurtransferase TusD</fullName>
        <ecNumber evidence="5">2.8.1.-</ecNumber>
    </submittedName>
</protein>
<dbReference type="SUPFAM" id="SSF75169">
    <property type="entry name" value="DsrEFH-like"/>
    <property type="match status" value="1"/>
</dbReference>
<evidence type="ECO:0000256" key="2">
    <source>
        <dbReference type="ARBA" id="ARBA00007067"/>
    </source>
</evidence>
<keyword evidence="3" id="KW-0963">Cytoplasm</keyword>
<keyword evidence="4 5" id="KW-0808">Transferase</keyword>
<dbReference type="RefSeq" id="WP_115405751.1">
    <property type="nucleotide sequence ID" value="NZ_UGYV01000001.1"/>
</dbReference>
<dbReference type="PANTHER" id="PTHR34874:SF3">
    <property type="entry name" value="SULFURTRANSFERASE TUSD"/>
    <property type="match status" value="1"/>
</dbReference>
<dbReference type="GO" id="GO:0016783">
    <property type="term" value="F:sulfurtransferase activity"/>
    <property type="evidence" value="ECO:0007669"/>
    <property type="project" value="InterPro"/>
</dbReference>
<comment type="similarity">
    <text evidence="2">Belongs to the DsrE/TusD family.</text>
</comment>
<dbReference type="AlphaFoldDB" id="A0A379ZZJ5"/>
<dbReference type="FunFam" id="3.40.1260.10:FF:000001">
    <property type="entry name" value="Sulfurtransferase TusD"/>
    <property type="match status" value="1"/>
</dbReference>
<dbReference type="PANTHER" id="PTHR34874">
    <property type="entry name" value="PROTEIN YCHN"/>
    <property type="match status" value="1"/>
</dbReference>
<proteinExistence type="inferred from homology"/>
<evidence type="ECO:0000256" key="4">
    <source>
        <dbReference type="ARBA" id="ARBA00022679"/>
    </source>
</evidence>
<comment type="subcellular location">
    <subcellularLocation>
        <location evidence="1">Cytoplasm</location>
    </subcellularLocation>
</comment>
<evidence type="ECO:0000256" key="1">
    <source>
        <dbReference type="ARBA" id="ARBA00004496"/>
    </source>
</evidence>
<sequence>MSKFIIQVNGPAYGTSSSINALCFTQAALAAGHQVICVFFYQDGVYNSTDLNLPAADENNVISDWKQLAQAHQVPLVNCVSAALRRGIISEQDAHENGLSHWNVGKSFIMGGLGELITGIESADRLISF</sequence>
<dbReference type="InterPro" id="IPR003787">
    <property type="entry name" value="Sulphur_relay_DsrE/F-like"/>
</dbReference>
<dbReference type="Pfam" id="PF02635">
    <property type="entry name" value="DsrE"/>
    <property type="match status" value="1"/>
</dbReference>
<dbReference type="GO" id="GO:0097163">
    <property type="term" value="F:sulfur carrier activity"/>
    <property type="evidence" value="ECO:0007669"/>
    <property type="project" value="TreeGrafter"/>
</dbReference>
<dbReference type="InterPro" id="IPR027396">
    <property type="entry name" value="DsrEFH-like"/>
</dbReference>
<dbReference type="NCBIfam" id="NF001237">
    <property type="entry name" value="PRK00207.1"/>
    <property type="match status" value="1"/>
</dbReference>
<dbReference type="NCBIfam" id="TIGR03012">
    <property type="entry name" value="sulf_tusD_dsrE"/>
    <property type="match status" value="1"/>
</dbReference>
<dbReference type="EMBL" id="UGYV01000001">
    <property type="protein sequence ID" value="SUI71603.1"/>
    <property type="molecule type" value="Genomic_DNA"/>
</dbReference>
<evidence type="ECO:0000313" key="5">
    <source>
        <dbReference type="EMBL" id="SUI71603.1"/>
    </source>
</evidence>
<dbReference type="InterPro" id="IPR017463">
    <property type="entry name" value="Sulphur_relay_TusD/DsrE"/>
</dbReference>
<organism evidence="5 6">
    <name type="scientific">Shewanella morhuae</name>
    <dbReference type="NCBI Taxonomy" id="365591"/>
    <lineage>
        <taxon>Bacteria</taxon>
        <taxon>Pseudomonadati</taxon>
        <taxon>Pseudomonadota</taxon>
        <taxon>Gammaproteobacteria</taxon>
        <taxon>Alteromonadales</taxon>
        <taxon>Shewanellaceae</taxon>
        <taxon>Shewanella</taxon>
    </lineage>
</organism>
<name>A0A379ZZJ5_9GAMM</name>
<dbReference type="Proteomes" id="UP000255061">
    <property type="component" value="Unassembled WGS sequence"/>
</dbReference>
<dbReference type="GO" id="GO:1990228">
    <property type="term" value="C:sulfurtransferase complex"/>
    <property type="evidence" value="ECO:0007669"/>
    <property type="project" value="TreeGrafter"/>
</dbReference>
<dbReference type="EC" id="2.8.1.-" evidence="5"/>
<evidence type="ECO:0000256" key="3">
    <source>
        <dbReference type="ARBA" id="ARBA00022490"/>
    </source>
</evidence>
<dbReference type="Gene3D" id="3.40.1260.10">
    <property type="entry name" value="DsrEFH-like"/>
    <property type="match status" value="1"/>
</dbReference>
<accession>A0A379ZZJ5</accession>
<reference evidence="5 6" key="1">
    <citation type="submission" date="2018-06" db="EMBL/GenBank/DDBJ databases">
        <authorList>
            <consortium name="Pathogen Informatics"/>
            <person name="Doyle S."/>
        </authorList>
    </citation>
    <scope>NUCLEOTIDE SEQUENCE [LARGE SCALE GENOMIC DNA]</scope>
    <source>
        <strain evidence="5 6">NCTC10736</strain>
    </source>
</reference>
<evidence type="ECO:0000313" key="6">
    <source>
        <dbReference type="Proteomes" id="UP000255061"/>
    </source>
</evidence>
<gene>
    <name evidence="5" type="primary">tusD</name>
    <name evidence="5" type="ORF">NCTC10736_01245</name>
</gene>
<dbReference type="GO" id="GO:0002143">
    <property type="term" value="P:tRNA wobble position uridine thiolation"/>
    <property type="evidence" value="ECO:0007669"/>
    <property type="project" value="TreeGrafter"/>
</dbReference>